<organism evidence="2">
    <name type="scientific">Caulobacter sp. 602-2</name>
    <dbReference type="NCBI Taxonomy" id="2710887"/>
    <lineage>
        <taxon>Bacteria</taxon>
        <taxon>Pseudomonadati</taxon>
        <taxon>Pseudomonadota</taxon>
        <taxon>Alphaproteobacteria</taxon>
        <taxon>Caulobacterales</taxon>
        <taxon>Caulobacteraceae</taxon>
        <taxon>Caulobacter</taxon>
    </lineage>
</organism>
<evidence type="ECO:0000313" key="2">
    <source>
        <dbReference type="EMBL" id="NGM49170.1"/>
    </source>
</evidence>
<accession>A0A6G4QU70</accession>
<dbReference type="RefSeq" id="WP_165257015.1">
    <property type="nucleotide sequence ID" value="NZ_JAAKGT010000002.1"/>
</dbReference>
<dbReference type="AlphaFoldDB" id="A0A6G4QU70"/>
<evidence type="ECO:0000259" key="1">
    <source>
        <dbReference type="Pfam" id="PF03551"/>
    </source>
</evidence>
<protein>
    <submittedName>
        <fullName evidence="2">PadR family transcriptional regulator</fullName>
    </submittedName>
</protein>
<feature type="domain" description="Transcription regulator PadR N-terminal" evidence="1">
    <location>
        <begin position="29"/>
        <end position="83"/>
    </location>
</feature>
<dbReference type="InterPro" id="IPR036390">
    <property type="entry name" value="WH_DNA-bd_sf"/>
</dbReference>
<dbReference type="Pfam" id="PF03551">
    <property type="entry name" value="PadR"/>
    <property type="match status" value="1"/>
</dbReference>
<dbReference type="InterPro" id="IPR036388">
    <property type="entry name" value="WH-like_DNA-bd_sf"/>
</dbReference>
<name>A0A6G4QU70_9CAUL</name>
<dbReference type="SUPFAM" id="SSF46785">
    <property type="entry name" value="Winged helix' DNA-binding domain"/>
    <property type="match status" value="1"/>
</dbReference>
<proteinExistence type="predicted"/>
<gene>
    <name evidence="2" type="ORF">G5B46_06085</name>
</gene>
<reference evidence="2" key="1">
    <citation type="submission" date="2020-02" db="EMBL/GenBank/DDBJ databases">
        <authorList>
            <person name="Gao J."/>
            <person name="Sun J."/>
        </authorList>
    </citation>
    <scope>NUCLEOTIDE SEQUENCE</scope>
    <source>
        <strain evidence="2">602-2</strain>
    </source>
</reference>
<comment type="caution">
    <text evidence="2">The sequence shown here is derived from an EMBL/GenBank/DDBJ whole genome shotgun (WGS) entry which is preliminary data.</text>
</comment>
<dbReference type="EMBL" id="JAAKGT010000002">
    <property type="protein sequence ID" value="NGM49170.1"/>
    <property type="molecule type" value="Genomic_DNA"/>
</dbReference>
<sequence>MPAAPRKLSPQSLAVLDVLHGREWLYGLEVAAATGLKSGSLYPILIRLAERGLLESRWLEPERPGRPARHAYRITGAGRSALAAARRPSATSLALGGA</sequence>
<dbReference type="Gene3D" id="1.10.10.10">
    <property type="entry name" value="Winged helix-like DNA-binding domain superfamily/Winged helix DNA-binding domain"/>
    <property type="match status" value="1"/>
</dbReference>
<dbReference type="InterPro" id="IPR005149">
    <property type="entry name" value="Tscrpt_reg_PadR_N"/>
</dbReference>